<dbReference type="EMBL" id="FMXO01000021">
    <property type="protein sequence ID" value="SDB60050.1"/>
    <property type="molecule type" value="Genomic_DNA"/>
</dbReference>
<organism evidence="1 2">
    <name type="scientific">Desulfonatronum thiosulfatophilum</name>
    <dbReference type="NCBI Taxonomy" id="617002"/>
    <lineage>
        <taxon>Bacteria</taxon>
        <taxon>Pseudomonadati</taxon>
        <taxon>Thermodesulfobacteriota</taxon>
        <taxon>Desulfovibrionia</taxon>
        <taxon>Desulfovibrionales</taxon>
        <taxon>Desulfonatronaceae</taxon>
        <taxon>Desulfonatronum</taxon>
    </lineage>
</organism>
<evidence type="ECO:0000313" key="2">
    <source>
        <dbReference type="Proteomes" id="UP000198771"/>
    </source>
</evidence>
<gene>
    <name evidence="1" type="ORF">SAMN05660653_03081</name>
</gene>
<accession>A0A1G6ERL9</accession>
<keyword evidence="2" id="KW-1185">Reference proteome</keyword>
<reference evidence="1 2" key="1">
    <citation type="submission" date="2016-10" db="EMBL/GenBank/DDBJ databases">
        <authorList>
            <person name="de Groot N.N."/>
        </authorList>
    </citation>
    <scope>NUCLEOTIDE SEQUENCE [LARGE SCALE GENOMIC DNA]</scope>
    <source>
        <strain evidence="1 2">ASO4-2</strain>
    </source>
</reference>
<dbReference type="STRING" id="617002.SAMN05660653_03081"/>
<sequence>MEIIYVSPLNNEQELNALQSARELLPCGIETADSLEVWTCVEREGDIVILLHQGPVPEREGFSEQGLRIADIFSRFGWVSHTHWTKVAKETADKGQEPG</sequence>
<protein>
    <submittedName>
        <fullName evidence="1">Uncharacterized protein</fullName>
    </submittedName>
</protein>
<proteinExistence type="predicted"/>
<dbReference type="Proteomes" id="UP000198771">
    <property type="component" value="Unassembled WGS sequence"/>
</dbReference>
<dbReference type="AlphaFoldDB" id="A0A1G6ERL9"/>
<evidence type="ECO:0000313" key="1">
    <source>
        <dbReference type="EMBL" id="SDB60050.1"/>
    </source>
</evidence>
<name>A0A1G6ERL9_9BACT</name>